<evidence type="ECO:0000256" key="4">
    <source>
        <dbReference type="ARBA" id="ARBA00022729"/>
    </source>
</evidence>
<feature type="binding site" description="axial binding residue" evidence="9">
    <location>
        <position position="94"/>
    </location>
    <ligand>
        <name>heme c</name>
        <dbReference type="ChEBI" id="CHEBI:61717"/>
        <label>1</label>
    </ligand>
    <ligandPart>
        <name>Fe</name>
        <dbReference type="ChEBI" id="CHEBI:18248"/>
    </ligandPart>
</feature>
<dbReference type="KEGG" id="ccun:CCUN_1622"/>
<dbReference type="STRING" id="1121267.CCUN_1622"/>
<comment type="cofactor">
    <cofactor evidence="8">
        <name>heme</name>
        <dbReference type="ChEBI" id="CHEBI:30413"/>
    </cofactor>
    <text evidence="8">Binds 2 heme groups.</text>
</comment>
<feature type="signal peptide" evidence="10">
    <location>
        <begin position="1"/>
        <end position="21"/>
    </location>
</feature>
<evidence type="ECO:0000256" key="10">
    <source>
        <dbReference type="SAM" id="SignalP"/>
    </source>
</evidence>
<dbReference type="PROSITE" id="PS51007">
    <property type="entry name" value="CYTC"/>
    <property type="match status" value="2"/>
</dbReference>
<dbReference type="InterPro" id="IPR051395">
    <property type="entry name" value="Cytochrome_c_Peroxidase/MauG"/>
</dbReference>
<dbReference type="GO" id="GO:0020037">
    <property type="term" value="F:heme binding"/>
    <property type="evidence" value="ECO:0007669"/>
    <property type="project" value="InterPro"/>
</dbReference>
<comment type="PTM">
    <text evidence="8">Binds 2 heme groups per subunit.</text>
</comment>
<evidence type="ECO:0000256" key="1">
    <source>
        <dbReference type="ARBA" id="ARBA00004418"/>
    </source>
</evidence>
<dbReference type="PANTHER" id="PTHR30600:SF7">
    <property type="entry name" value="CYTOCHROME C PEROXIDASE-RELATED"/>
    <property type="match status" value="1"/>
</dbReference>
<evidence type="ECO:0000256" key="8">
    <source>
        <dbReference type="PIRSR" id="PIRSR000294-1"/>
    </source>
</evidence>
<evidence type="ECO:0000256" key="6">
    <source>
        <dbReference type="ARBA" id="ARBA00023002"/>
    </source>
</evidence>
<dbReference type="GO" id="GO:0046872">
    <property type="term" value="F:metal ion binding"/>
    <property type="evidence" value="ECO:0007669"/>
    <property type="project" value="UniProtKB-KW"/>
</dbReference>
<keyword evidence="6" id="KW-0560">Oxidoreductase</keyword>
<sequence>MKLRSLVVASSLLLISTSVLNATNSGLEAKALIKEAKDSGLVALPKDQKGVDEILKENGVKANPFSPEKAELGKKLYFEPRLSKSGIISCNTCHNLGLGGIDGVAAAVGHKWAANPHHLNSPTTYNSVLNTTQFWDGRAANLIEQAKGPIEAEPEMATPAKLAVERISSLDEYVKEFKQLYGKSGVTFDNIADAIANFERTLLTPSRFDQFLEGDEKALTQAEQKGLKLFIDKGCVTCHTGVNLGGSMQSFEVAGKYQFANLGDFKGDSNGMVKTPTLRNVAETAPYFHNGAIWSLKDAIKEMGSVQLGIKINDKEAQSIETFLHSLTGEKPVIIYPLFPISTSKTPKPQL</sequence>
<evidence type="ECO:0000256" key="2">
    <source>
        <dbReference type="ARBA" id="ARBA00022617"/>
    </source>
</evidence>
<accession>A0A1W6BYM3</accession>
<dbReference type="Proteomes" id="UP000192902">
    <property type="component" value="Chromosome"/>
</dbReference>
<protein>
    <submittedName>
        <fullName evidence="12">Periplasmic diheme cytochrome c peroxidase</fullName>
    </submittedName>
</protein>
<keyword evidence="2 8" id="KW-0349">Heme</keyword>
<evidence type="ECO:0000313" key="13">
    <source>
        <dbReference type="Proteomes" id="UP000192902"/>
    </source>
</evidence>
<evidence type="ECO:0000313" key="12">
    <source>
        <dbReference type="EMBL" id="ARJ57201.1"/>
    </source>
</evidence>
<feature type="binding site" description="covalent" evidence="8">
    <location>
        <position position="93"/>
    </location>
    <ligand>
        <name>heme c</name>
        <dbReference type="ChEBI" id="CHEBI:61717"/>
        <label>1</label>
    </ligand>
</feature>
<keyword evidence="4 10" id="KW-0732">Signal</keyword>
<dbReference type="GO" id="GO:0004130">
    <property type="term" value="F:cytochrome-c peroxidase activity"/>
    <property type="evidence" value="ECO:0007669"/>
    <property type="project" value="TreeGrafter"/>
</dbReference>
<feature type="binding site" description="axial binding residue" evidence="9">
    <location>
        <position position="110"/>
    </location>
    <ligand>
        <name>heme c</name>
        <dbReference type="ChEBI" id="CHEBI:61717"/>
        <label>1</label>
    </ligand>
    <ligandPart>
        <name>Fe</name>
        <dbReference type="ChEBI" id="CHEBI:18248"/>
    </ligandPart>
</feature>
<evidence type="ECO:0000256" key="5">
    <source>
        <dbReference type="ARBA" id="ARBA00022764"/>
    </source>
</evidence>
<feature type="binding site" description="covalent" evidence="8">
    <location>
        <position position="238"/>
    </location>
    <ligand>
        <name>heme c</name>
        <dbReference type="ChEBI" id="CHEBI:61717"/>
        <label>2</label>
    </ligand>
</feature>
<dbReference type="eggNOG" id="COG1858">
    <property type="taxonomic scope" value="Bacteria"/>
</dbReference>
<dbReference type="InterPro" id="IPR026259">
    <property type="entry name" value="MauG/Cytc_peroxidase"/>
</dbReference>
<feature type="binding site" description="covalent" evidence="8">
    <location>
        <position position="235"/>
    </location>
    <ligand>
        <name>heme c</name>
        <dbReference type="ChEBI" id="CHEBI:61717"/>
        <label>2</label>
    </ligand>
</feature>
<dbReference type="InterPro" id="IPR009056">
    <property type="entry name" value="Cyt_c-like_dom"/>
</dbReference>
<dbReference type="Gene3D" id="1.10.760.10">
    <property type="entry name" value="Cytochrome c-like domain"/>
    <property type="match status" value="2"/>
</dbReference>
<feature type="domain" description="Cytochrome c" evidence="11">
    <location>
        <begin position="68"/>
        <end position="178"/>
    </location>
</feature>
<dbReference type="PANTHER" id="PTHR30600">
    <property type="entry name" value="CYTOCHROME C PEROXIDASE-RELATED"/>
    <property type="match status" value="1"/>
</dbReference>
<comment type="subcellular location">
    <subcellularLocation>
        <location evidence="1">Periplasm</location>
    </subcellularLocation>
</comment>
<dbReference type="EMBL" id="CP020867">
    <property type="protein sequence ID" value="ARJ57201.1"/>
    <property type="molecule type" value="Genomic_DNA"/>
</dbReference>
<feature type="binding site" description="axial binding residue" evidence="9">
    <location>
        <position position="303"/>
    </location>
    <ligand>
        <name>heme c</name>
        <dbReference type="ChEBI" id="CHEBI:61717"/>
        <label>2</label>
    </ligand>
    <ligandPart>
        <name>Fe</name>
        <dbReference type="ChEBI" id="CHEBI:18248"/>
    </ligandPart>
</feature>
<feature type="chain" id="PRO_5010868985" evidence="10">
    <location>
        <begin position="22"/>
        <end position="351"/>
    </location>
</feature>
<dbReference type="Pfam" id="PF03150">
    <property type="entry name" value="CCP_MauG"/>
    <property type="match status" value="1"/>
</dbReference>
<keyword evidence="7 9" id="KW-0408">Iron</keyword>
<dbReference type="PIRSF" id="PIRSF000294">
    <property type="entry name" value="Cytochrome-c_peroxidase"/>
    <property type="match status" value="1"/>
</dbReference>
<dbReference type="RefSeq" id="WP_027305757.1">
    <property type="nucleotide sequence ID" value="NZ_CP020867.1"/>
</dbReference>
<dbReference type="InterPro" id="IPR004852">
    <property type="entry name" value="Di-haem_cyt_c_peroxidsae"/>
</dbReference>
<feature type="binding site" description="axial binding residue" evidence="9">
    <location>
        <position position="239"/>
    </location>
    <ligand>
        <name>heme c</name>
        <dbReference type="ChEBI" id="CHEBI:61717"/>
        <label>2</label>
    </ligand>
    <ligandPart>
        <name>Fe</name>
        <dbReference type="ChEBI" id="CHEBI:18248"/>
    </ligandPart>
</feature>
<reference evidence="12 13" key="1">
    <citation type="submission" date="2017-04" db="EMBL/GenBank/DDBJ databases">
        <title>Complete genome sequence of the Campylobacter cuniculorum type strain LMG24588.</title>
        <authorList>
            <person name="Miller W.G."/>
            <person name="Yee E."/>
            <person name="Revez J."/>
            <person name="Bono J.L."/>
            <person name="Rossi M."/>
        </authorList>
    </citation>
    <scope>NUCLEOTIDE SEQUENCE [LARGE SCALE GENOMIC DNA]</scope>
    <source>
        <strain evidence="12 13">LMG 24588</strain>
    </source>
</reference>
<dbReference type="AlphaFoldDB" id="A0A1W6BYM3"/>
<dbReference type="OrthoDB" id="9805202at2"/>
<dbReference type="InterPro" id="IPR036909">
    <property type="entry name" value="Cyt_c-like_dom_sf"/>
</dbReference>
<keyword evidence="5" id="KW-0574">Periplasm</keyword>
<evidence type="ECO:0000259" key="11">
    <source>
        <dbReference type="PROSITE" id="PS51007"/>
    </source>
</evidence>
<proteinExistence type="predicted"/>
<name>A0A1W6BYM3_9BACT</name>
<dbReference type="GO" id="GO:0009055">
    <property type="term" value="F:electron transfer activity"/>
    <property type="evidence" value="ECO:0007669"/>
    <property type="project" value="InterPro"/>
</dbReference>
<dbReference type="SUPFAM" id="SSF46626">
    <property type="entry name" value="Cytochrome c"/>
    <property type="match status" value="2"/>
</dbReference>
<feature type="domain" description="Cytochrome c" evidence="11">
    <location>
        <begin position="221"/>
        <end position="328"/>
    </location>
</feature>
<evidence type="ECO:0000256" key="9">
    <source>
        <dbReference type="PIRSR" id="PIRSR000294-2"/>
    </source>
</evidence>
<evidence type="ECO:0000256" key="7">
    <source>
        <dbReference type="ARBA" id="ARBA00023004"/>
    </source>
</evidence>
<evidence type="ECO:0000256" key="3">
    <source>
        <dbReference type="ARBA" id="ARBA00022723"/>
    </source>
</evidence>
<dbReference type="GO" id="GO:0042597">
    <property type="term" value="C:periplasmic space"/>
    <property type="evidence" value="ECO:0007669"/>
    <property type="project" value="UniProtKB-SubCell"/>
</dbReference>
<gene>
    <name evidence="12" type="primary">ccpA</name>
    <name evidence="12" type="ORF">CCUN_1622</name>
</gene>
<keyword evidence="3 9" id="KW-0479">Metal-binding</keyword>
<keyword evidence="12" id="KW-0575">Peroxidase</keyword>
<dbReference type="Pfam" id="PF00034">
    <property type="entry name" value="Cytochrom_C"/>
    <property type="match status" value="1"/>
</dbReference>
<feature type="binding site" description="covalent" evidence="8">
    <location>
        <position position="90"/>
    </location>
    <ligand>
        <name>heme c</name>
        <dbReference type="ChEBI" id="CHEBI:61717"/>
        <label>1</label>
    </ligand>
</feature>
<organism evidence="12 13">
    <name type="scientific">Campylobacter cuniculorum DSM 23162 = LMG 24588</name>
    <dbReference type="NCBI Taxonomy" id="1121267"/>
    <lineage>
        <taxon>Bacteria</taxon>
        <taxon>Pseudomonadati</taxon>
        <taxon>Campylobacterota</taxon>
        <taxon>Epsilonproteobacteria</taxon>
        <taxon>Campylobacterales</taxon>
        <taxon>Campylobacteraceae</taxon>
        <taxon>Campylobacter</taxon>
    </lineage>
</organism>